<dbReference type="PATRIC" id="fig|1476583.3.peg.2907"/>
<dbReference type="EMBL" id="JHAC01000050">
    <property type="protein sequence ID" value="EYB67047.1"/>
    <property type="molecule type" value="Genomic_DNA"/>
</dbReference>
<evidence type="ECO:0000256" key="1">
    <source>
        <dbReference type="SAM" id="Phobius"/>
    </source>
</evidence>
<keyword evidence="3" id="KW-1185">Reference proteome</keyword>
<keyword evidence="1" id="KW-0812">Transmembrane</keyword>
<sequence length="60" mass="6337">MNRAAYLLGLSLPAYLTAYLICPDYGAGMPQALRLLLLVCCLAFLAGIAGAAGMFERGQK</sequence>
<keyword evidence="1" id="KW-1133">Transmembrane helix</keyword>
<dbReference type="Proteomes" id="UP000020492">
    <property type="component" value="Unassembled WGS sequence"/>
</dbReference>
<gene>
    <name evidence="2" type="ORF">DEIPH_ctg052orf0045</name>
</gene>
<comment type="caution">
    <text evidence="2">The sequence shown here is derived from an EMBL/GenBank/DDBJ whole genome shotgun (WGS) entry which is preliminary data.</text>
</comment>
<protein>
    <submittedName>
        <fullName evidence="2">Uncharacterized protein</fullName>
    </submittedName>
</protein>
<dbReference type="RefSeq" id="WP_034359376.1">
    <property type="nucleotide sequence ID" value="NZ_JHAC01000050.1"/>
</dbReference>
<accession>A0A016QMH8</accession>
<proteinExistence type="predicted"/>
<keyword evidence="1" id="KW-0472">Membrane</keyword>
<dbReference type="AlphaFoldDB" id="A0A016QMH8"/>
<feature type="transmembrane region" description="Helical" evidence="1">
    <location>
        <begin position="34"/>
        <end position="55"/>
    </location>
</feature>
<reference evidence="2 3" key="1">
    <citation type="submission" date="2014-03" db="EMBL/GenBank/DDBJ databases">
        <title>Draft genome sequence of Deinococcus phoenicis 1P10ME.</title>
        <authorList>
            <person name="Stepanov V.G."/>
            <person name="Vaishampayan P."/>
            <person name="Venkateswaran K."/>
            <person name="Fox G.E."/>
        </authorList>
    </citation>
    <scope>NUCLEOTIDE SEQUENCE [LARGE SCALE GENOMIC DNA]</scope>
    <source>
        <strain evidence="2 3">1P10ME</strain>
    </source>
</reference>
<evidence type="ECO:0000313" key="3">
    <source>
        <dbReference type="Proteomes" id="UP000020492"/>
    </source>
</evidence>
<evidence type="ECO:0000313" key="2">
    <source>
        <dbReference type="EMBL" id="EYB67047.1"/>
    </source>
</evidence>
<organism evidence="2 3">
    <name type="scientific">Deinococcus phoenicis</name>
    <dbReference type="NCBI Taxonomy" id="1476583"/>
    <lineage>
        <taxon>Bacteria</taxon>
        <taxon>Thermotogati</taxon>
        <taxon>Deinococcota</taxon>
        <taxon>Deinococci</taxon>
        <taxon>Deinococcales</taxon>
        <taxon>Deinococcaceae</taxon>
        <taxon>Deinococcus</taxon>
    </lineage>
</organism>
<name>A0A016QMH8_9DEIO</name>
<dbReference type="STRING" id="1476583.DEIPH_ctg052orf0045"/>